<dbReference type="GO" id="GO:0051301">
    <property type="term" value="P:cell division"/>
    <property type="evidence" value="ECO:0007669"/>
    <property type="project" value="UniProtKB-KW"/>
</dbReference>
<keyword evidence="2" id="KW-0132">Cell division</keyword>
<dbReference type="InterPro" id="IPR036388">
    <property type="entry name" value="WH-like_DNA-bd_sf"/>
</dbReference>
<evidence type="ECO:0000256" key="1">
    <source>
        <dbReference type="ARBA" id="ARBA00022490"/>
    </source>
</evidence>
<dbReference type="PANTHER" id="PTHR34298">
    <property type="entry name" value="SEGREGATION AND CONDENSATION PROTEIN B"/>
    <property type="match status" value="1"/>
</dbReference>
<keyword evidence="3" id="KW-0159">Chromosome partition</keyword>
<proteinExistence type="predicted"/>
<keyword evidence="6" id="KW-1185">Reference proteome</keyword>
<dbReference type="PANTHER" id="PTHR34298:SF2">
    <property type="entry name" value="SEGREGATION AND CONDENSATION PROTEIN B"/>
    <property type="match status" value="1"/>
</dbReference>
<dbReference type="STRING" id="1576369.SAMN05421753_107152"/>
<dbReference type="Pfam" id="PF04079">
    <property type="entry name" value="SMC_ScpB"/>
    <property type="match status" value="1"/>
</dbReference>
<dbReference type="NCBIfam" id="TIGR00281">
    <property type="entry name" value="SMC-Scp complex subunit ScpB"/>
    <property type="match status" value="1"/>
</dbReference>
<gene>
    <name evidence="5" type="ORF">SAMN05421753_107152</name>
</gene>
<name>A0A1I3GW69_9PLAN</name>
<dbReference type="RefSeq" id="WP_245764580.1">
    <property type="nucleotide sequence ID" value="NZ_FOQD01000007.1"/>
</dbReference>
<protein>
    <submittedName>
        <fullName evidence="5">Segregation and condensation protein B</fullName>
    </submittedName>
</protein>
<dbReference type="AlphaFoldDB" id="A0A1I3GW69"/>
<evidence type="ECO:0000256" key="2">
    <source>
        <dbReference type="ARBA" id="ARBA00022618"/>
    </source>
</evidence>
<dbReference type="SUPFAM" id="SSF46785">
    <property type="entry name" value="Winged helix' DNA-binding domain"/>
    <property type="match status" value="2"/>
</dbReference>
<reference evidence="6" key="1">
    <citation type="submission" date="2016-10" db="EMBL/GenBank/DDBJ databases">
        <authorList>
            <person name="Varghese N."/>
            <person name="Submissions S."/>
        </authorList>
    </citation>
    <scope>NUCLEOTIDE SEQUENCE [LARGE SCALE GENOMIC DNA]</scope>
    <source>
        <strain evidence="6">DSM 26348</strain>
    </source>
</reference>
<keyword evidence="1" id="KW-0963">Cytoplasm</keyword>
<sequence length="251" mass="28274">MQTGVHQVNVHPTPSLMTRIWLAPRNPVAETAVGWKWRSRLQRRQTAEFNAEPSLSSAVRSPKMARLEAALFVAENAQSARKLAQIALLADGREALELIEQLNALYDSHRSAFRIERVAAGYRLLTRSELAAWLDRIHQRQARLKLSSPLMETLSIIAYRQPCTRADVEAVRGVQSAEIIKQLMERNLVRITGEDTSLGRPYLYGTTRLFLETFGLTTLTDLPWAERLRRVKSVDEAVEDDATPAESTEAA</sequence>
<evidence type="ECO:0000256" key="4">
    <source>
        <dbReference type="ARBA" id="ARBA00023306"/>
    </source>
</evidence>
<dbReference type="Proteomes" id="UP000199518">
    <property type="component" value="Unassembled WGS sequence"/>
</dbReference>
<evidence type="ECO:0000313" key="5">
    <source>
        <dbReference type="EMBL" id="SFI27684.1"/>
    </source>
</evidence>
<dbReference type="InterPro" id="IPR005234">
    <property type="entry name" value="ScpB_csome_segregation"/>
</dbReference>
<organism evidence="5 6">
    <name type="scientific">Planctomicrobium piriforme</name>
    <dbReference type="NCBI Taxonomy" id="1576369"/>
    <lineage>
        <taxon>Bacteria</taxon>
        <taxon>Pseudomonadati</taxon>
        <taxon>Planctomycetota</taxon>
        <taxon>Planctomycetia</taxon>
        <taxon>Planctomycetales</taxon>
        <taxon>Planctomycetaceae</taxon>
        <taxon>Planctomicrobium</taxon>
    </lineage>
</organism>
<dbReference type="GO" id="GO:0051304">
    <property type="term" value="P:chromosome separation"/>
    <property type="evidence" value="ECO:0007669"/>
    <property type="project" value="InterPro"/>
</dbReference>
<dbReference type="Gene3D" id="1.10.10.10">
    <property type="entry name" value="Winged helix-like DNA-binding domain superfamily/Winged helix DNA-binding domain"/>
    <property type="match status" value="2"/>
</dbReference>
<evidence type="ECO:0000313" key="6">
    <source>
        <dbReference type="Proteomes" id="UP000199518"/>
    </source>
</evidence>
<dbReference type="EMBL" id="FOQD01000007">
    <property type="protein sequence ID" value="SFI27684.1"/>
    <property type="molecule type" value="Genomic_DNA"/>
</dbReference>
<dbReference type="InterPro" id="IPR036390">
    <property type="entry name" value="WH_DNA-bd_sf"/>
</dbReference>
<evidence type="ECO:0000256" key="3">
    <source>
        <dbReference type="ARBA" id="ARBA00022829"/>
    </source>
</evidence>
<keyword evidence="4" id="KW-0131">Cell cycle</keyword>
<accession>A0A1I3GW69</accession>